<accession>A0AAV4PAF3</accession>
<reference evidence="2 3" key="1">
    <citation type="submission" date="2021-06" db="EMBL/GenBank/DDBJ databases">
        <title>Caerostris darwini draft genome.</title>
        <authorList>
            <person name="Kono N."/>
            <person name="Arakawa K."/>
        </authorList>
    </citation>
    <scope>NUCLEOTIDE SEQUENCE [LARGE SCALE GENOMIC DNA]</scope>
</reference>
<sequence>MEIIFQFAGELRPGNYKPLENSRRQAPGDGSVPHPKNKTHFRKAIRKWIPSNFDFAQSIAVVYLNRDYQPPPWGHASKGVDGKCYIKYASRLIFCFTLTTMFRSDGSECIVVKDAVLLLDVR</sequence>
<evidence type="ECO:0000313" key="2">
    <source>
        <dbReference type="EMBL" id="GIX93443.1"/>
    </source>
</evidence>
<evidence type="ECO:0000256" key="1">
    <source>
        <dbReference type="SAM" id="MobiDB-lite"/>
    </source>
</evidence>
<dbReference type="EMBL" id="BPLQ01002493">
    <property type="protein sequence ID" value="GIX93443.1"/>
    <property type="molecule type" value="Genomic_DNA"/>
</dbReference>
<feature type="region of interest" description="Disordered" evidence="1">
    <location>
        <begin position="15"/>
        <end position="37"/>
    </location>
</feature>
<gene>
    <name evidence="2" type="ORF">CDAR_476091</name>
</gene>
<comment type="caution">
    <text evidence="2">The sequence shown here is derived from an EMBL/GenBank/DDBJ whole genome shotgun (WGS) entry which is preliminary data.</text>
</comment>
<name>A0AAV4PAF3_9ARAC</name>
<proteinExistence type="predicted"/>
<evidence type="ECO:0000313" key="3">
    <source>
        <dbReference type="Proteomes" id="UP001054837"/>
    </source>
</evidence>
<dbReference type="Proteomes" id="UP001054837">
    <property type="component" value="Unassembled WGS sequence"/>
</dbReference>
<organism evidence="2 3">
    <name type="scientific">Caerostris darwini</name>
    <dbReference type="NCBI Taxonomy" id="1538125"/>
    <lineage>
        <taxon>Eukaryota</taxon>
        <taxon>Metazoa</taxon>
        <taxon>Ecdysozoa</taxon>
        <taxon>Arthropoda</taxon>
        <taxon>Chelicerata</taxon>
        <taxon>Arachnida</taxon>
        <taxon>Araneae</taxon>
        <taxon>Araneomorphae</taxon>
        <taxon>Entelegynae</taxon>
        <taxon>Araneoidea</taxon>
        <taxon>Araneidae</taxon>
        <taxon>Caerostris</taxon>
    </lineage>
</organism>
<keyword evidence="3" id="KW-1185">Reference proteome</keyword>
<protein>
    <submittedName>
        <fullName evidence="2">Uncharacterized protein</fullName>
    </submittedName>
</protein>
<dbReference type="AlphaFoldDB" id="A0AAV4PAF3"/>